<dbReference type="InterPro" id="IPR005639">
    <property type="entry name" value="Pest_crys_dom_I"/>
</dbReference>
<organism evidence="7">
    <name type="scientific">Bacillus thuringiensis</name>
    <dbReference type="NCBI Taxonomy" id="1428"/>
    <lineage>
        <taxon>Bacteria</taxon>
        <taxon>Bacillati</taxon>
        <taxon>Bacillota</taxon>
        <taxon>Bacilli</taxon>
        <taxon>Bacillales</taxon>
        <taxon>Bacillaceae</taxon>
        <taxon>Bacillus</taxon>
        <taxon>Bacillus cereus group</taxon>
    </lineage>
</organism>
<keyword evidence="3" id="KW-0749">Sporulation</keyword>
<dbReference type="PANTHER" id="PTHR37003:SF2">
    <property type="entry name" value="PESTICIDAL CRYSTAL PROTEIN N-TERMINAL DOMAIN-CONTAINING PROTEIN"/>
    <property type="match status" value="1"/>
</dbReference>
<evidence type="ECO:0000256" key="3">
    <source>
        <dbReference type="ARBA" id="ARBA00022969"/>
    </source>
</evidence>
<dbReference type="PANTHER" id="PTHR37003">
    <property type="entry name" value="ENDOTOXIN_N DOMAIN-CONTAINING PROTEIN-RELATED"/>
    <property type="match status" value="1"/>
</dbReference>
<dbReference type="Pfam" id="PF03945">
    <property type="entry name" value="Endotoxin_N"/>
    <property type="match status" value="1"/>
</dbReference>
<name>A0A0K0K248_BACTU</name>
<feature type="domain" description="Pesticidal crystal protein" evidence="6">
    <location>
        <begin position="118"/>
        <end position="294"/>
    </location>
</feature>
<evidence type="ECO:0000259" key="6">
    <source>
        <dbReference type="Pfam" id="PF03945"/>
    </source>
</evidence>
<proteinExistence type="inferred from homology"/>
<reference evidence="7" key="1">
    <citation type="submission" date="2011-07" db="EMBL/GenBank/DDBJ databases">
        <authorList>
            <person name="Dicks M.D.J."/>
            <person name="Cottingham M.G."/>
            <person name="Gilbert S.C."/>
        </authorList>
    </citation>
    <scope>NUCLEOTIDE SEQUENCE</scope>
    <source>
        <strain evidence="7">JF21-1</strain>
    </source>
</reference>
<dbReference type="EMBL" id="JN391996">
    <property type="protein sequence ID" value="AEX63666.1"/>
    <property type="molecule type" value="Genomic_DNA"/>
</dbReference>
<evidence type="ECO:0000256" key="2">
    <source>
        <dbReference type="ARBA" id="ARBA00022656"/>
    </source>
</evidence>
<reference evidence="7" key="2">
    <citation type="submission" date="2015-07" db="EMBL/GenBank/DDBJ databases">
        <title>Cloning a novel insecticidal cry2Ac gene from a Bacillus thuringiensis JF21-1.</title>
        <authorList>
            <person name="Li Q."/>
            <person name="Zheng A."/>
        </authorList>
    </citation>
    <scope>NUCLEOTIDE SEQUENCE</scope>
    <source>
        <strain evidence="7">JF21-1</strain>
    </source>
</reference>
<dbReference type="InterPro" id="IPR036716">
    <property type="entry name" value="Pest_crys_N_sf"/>
</dbReference>
<dbReference type="GO" id="GO:0090729">
    <property type="term" value="F:toxin activity"/>
    <property type="evidence" value="ECO:0007669"/>
    <property type="project" value="UniProtKB-KW"/>
</dbReference>
<dbReference type="Gene3D" id="2.60.120.260">
    <property type="entry name" value="Galactose-binding domain-like"/>
    <property type="match status" value="1"/>
</dbReference>
<comment type="similarity">
    <text evidence="1">Belongs to the delta endotoxin family.</text>
</comment>
<evidence type="ECO:0000256" key="4">
    <source>
        <dbReference type="ARBA" id="ARBA00023026"/>
    </source>
</evidence>
<dbReference type="GO" id="GO:0001907">
    <property type="term" value="P:symbiont-mediated killing of host cell"/>
    <property type="evidence" value="ECO:0007669"/>
    <property type="project" value="InterPro"/>
</dbReference>
<dbReference type="SUPFAM" id="SSF56849">
    <property type="entry name" value="delta-Endotoxin (insectocide), N-terminal domain"/>
    <property type="match status" value="1"/>
</dbReference>
<keyword evidence="4" id="KW-0843">Virulence</keyword>
<dbReference type="Gene3D" id="1.20.190.10">
    <property type="entry name" value="Pesticidal crystal protein, N-terminal domain"/>
    <property type="match status" value="1"/>
</dbReference>
<dbReference type="AlphaFoldDB" id="A0A0K0K248"/>
<accession>A0A0K0K248</accession>
<evidence type="ECO:0000256" key="1">
    <source>
        <dbReference type="ARBA" id="ARBA00007819"/>
    </source>
</evidence>
<sequence length="688" mass="77714">MTMKTRHLRMNIHSIILPPTDDEENTNEIDSQDLVAAPSALPASNVLSTKAWTEKTLCEIESEWQEWADGNSTMYIPSVVGSISSALLKAIAGQIGKKLLNHLYERLFPTPDPITMEQILEAVEQMLNQILSKEVRTRVHLELEGLQRNIVTFLEDVENFEKRIILDAEDDVIQPQAIIDSIQTLNQLFINRIPQFRNPDYKALLLPLYVQAANLHIGFLKDVVDNASEWGLNAKQKQEFTKRFLDAIKEYSNYFISTYQEDFQKQFTKKIQYVLKYRNFMILNVLDFVSLWPMLRFDKLIIKTSSYLYESGQQTEVNIDPTYPYSSWANLNRIFQGFLNKELQSVTARNFNAEVSIAGNPVSLYTRHLTMGNLKSSYSGGKSVQMGYGEGGGCPSSPGVKYCEKYTVTASNMSRGLTHANVGHNYSSSGGSSHMRVIDTHTVKFSDKTMSDVSTLLDIGHSNWINYPEYKIRNIIGLPPFLQANATNLIDGPQSQYRPNDSGTLRTVVTSFQRRDHDPYTSYDGGIRHTMHFGYGFDAVTVSPLEYFSTYNVSDKAGFLSLERHGNNGDRIVIPAARESHHGFIYTLYNPYDTDYKVDIYLKYAAPQQTRIGLYLNGWGTTPTVHTQTNNDGIEDMGPATKIQKILSDFTLPKESNSALLLENYQGANPLYVDSIIITKAGVTPISI</sequence>
<keyword evidence="2" id="KW-0800">Toxin</keyword>
<protein>
    <recommendedName>
        <fullName evidence="5">Crystaline entomocidal protoxin</fullName>
    </recommendedName>
</protein>
<dbReference type="GO" id="GO:0030435">
    <property type="term" value="P:sporulation resulting in formation of a cellular spore"/>
    <property type="evidence" value="ECO:0007669"/>
    <property type="project" value="UniProtKB-KW"/>
</dbReference>
<evidence type="ECO:0000313" key="7">
    <source>
        <dbReference type="EMBL" id="AEX63666.1"/>
    </source>
</evidence>
<dbReference type="InterPro" id="IPR038979">
    <property type="entry name" value="Pest_crys"/>
</dbReference>
<evidence type="ECO:0000256" key="5">
    <source>
        <dbReference type="ARBA" id="ARBA00029653"/>
    </source>
</evidence>